<dbReference type="SUPFAM" id="SSF55073">
    <property type="entry name" value="Nucleotide cyclase"/>
    <property type="match status" value="1"/>
</dbReference>
<proteinExistence type="predicted"/>
<evidence type="ECO:0000259" key="2">
    <source>
        <dbReference type="PROSITE" id="PS50887"/>
    </source>
</evidence>
<dbReference type="EC" id="2.7.7.65" evidence="3"/>
<evidence type="ECO:0000313" key="4">
    <source>
        <dbReference type="Proteomes" id="UP001279681"/>
    </source>
</evidence>
<evidence type="ECO:0000259" key="1">
    <source>
        <dbReference type="PROSITE" id="PS50113"/>
    </source>
</evidence>
<dbReference type="PANTHER" id="PTHR44757:SF2">
    <property type="entry name" value="BIOFILM ARCHITECTURE MAINTENANCE PROTEIN MBAA"/>
    <property type="match status" value="1"/>
</dbReference>
<dbReference type="GO" id="GO:0052621">
    <property type="term" value="F:diguanylate cyclase activity"/>
    <property type="evidence" value="ECO:0007669"/>
    <property type="project" value="UniProtKB-EC"/>
</dbReference>
<protein>
    <submittedName>
        <fullName evidence="3">Sensor domain-containing diguanylate cyclase</fullName>
        <ecNumber evidence="3">2.7.7.65</ecNumber>
    </submittedName>
</protein>
<dbReference type="InterPro" id="IPR052155">
    <property type="entry name" value="Biofilm_reg_signaling"/>
</dbReference>
<keyword evidence="4" id="KW-1185">Reference proteome</keyword>
<dbReference type="InterPro" id="IPR013655">
    <property type="entry name" value="PAS_fold_3"/>
</dbReference>
<dbReference type="Pfam" id="PF00990">
    <property type="entry name" value="GGDEF"/>
    <property type="match status" value="1"/>
</dbReference>
<dbReference type="SMART" id="SM00267">
    <property type="entry name" value="GGDEF"/>
    <property type="match status" value="1"/>
</dbReference>
<dbReference type="PROSITE" id="PS50113">
    <property type="entry name" value="PAC"/>
    <property type="match status" value="1"/>
</dbReference>
<evidence type="ECO:0000313" key="3">
    <source>
        <dbReference type="EMBL" id="MDX8336639.1"/>
    </source>
</evidence>
<feature type="domain" description="GGDEF" evidence="2">
    <location>
        <begin position="152"/>
        <end position="281"/>
    </location>
</feature>
<gene>
    <name evidence="3" type="ORF">RFV38_09035</name>
</gene>
<dbReference type="NCBIfam" id="TIGR00229">
    <property type="entry name" value="sensory_box"/>
    <property type="match status" value="1"/>
</dbReference>
<dbReference type="EMBL" id="JAVIKH010000011">
    <property type="protein sequence ID" value="MDX8336639.1"/>
    <property type="molecule type" value="Genomic_DNA"/>
</dbReference>
<accession>A0ABU4WD54</accession>
<dbReference type="Proteomes" id="UP001279681">
    <property type="component" value="Unassembled WGS sequence"/>
</dbReference>
<keyword evidence="3" id="KW-0548">Nucleotidyltransferase</keyword>
<keyword evidence="3" id="KW-0808">Transferase</keyword>
<organism evidence="3 4">
    <name type="scientific">Candidatus Cetobacterium colombiensis</name>
    <dbReference type="NCBI Taxonomy" id="3073100"/>
    <lineage>
        <taxon>Bacteria</taxon>
        <taxon>Fusobacteriati</taxon>
        <taxon>Fusobacteriota</taxon>
        <taxon>Fusobacteriia</taxon>
        <taxon>Fusobacteriales</taxon>
        <taxon>Fusobacteriaceae</taxon>
        <taxon>Cetobacterium</taxon>
    </lineage>
</organism>
<dbReference type="SUPFAM" id="SSF55785">
    <property type="entry name" value="PYP-like sensor domain (PAS domain)"/>
    <property type="match status" value="1"/>
</dbReference>
<dbReference type="CDD" id="cd00130">
    <property type="entry name" value="PAS"/>
    <property type="match status" value="1"/>
</dbReference>
<sequence>MSIGFFEKIGCGALICKNDEYSTILEANSEFYKMIGYTKEEMKTLHQNRFSELVVDDLSEILEKVNQAVDSKKRLDYEYRIKNKDNKIMWIHDVAVYDEEENVFYVVIMDITYREENLERIYNILEKDLLSNLLNRRALEKKIKEQMKENKSSQALIIIDLDNFKILNDTLGHQEGDRVISFVGLKLKEIFKNNETLGRLGGDEFAIYLEDISKKDLENYAKKLVKQLEVTIEDIKIHSTIGIAFDKKGIYSFEELYKLSDTALYSLKKNDNKGKYLISVS</sequence>
<reference evidence="4" key="1">
    <citation type="submission" date="2023-07" db="EMBL/GenBank/DDBJ databases">
        <authorList>
            <person name="Colorado M.A."/>
            <person name="Villamil L.M."/>
            <person name="Melo J.F."/>
            <person name="Rodriguez J.A."/>
            <person name="Ruiz R.Y."/>
        </authorList>
    </citation>
    <scope>NUCLEOTIDE SEQUENCE [LARGE SCALE GENOMIC DNA]</scope>
    <source>
        <strain evidence="4">C33</strain>
    </source>
</reference>
<dbReference type="InterPro" id="IPR000160">
    <property type="entry name" value="GGDEF_dom"/>
</dbReference>
<feature type="domain" description="PAC" evidence="1">
    <location>
        <begin position="75"/>
        <end position="123"/>
    </location>
</feature>
<dbReference type="PANTHER" id="PTHR44757">
    <property type="entry name" value="DIGUANYLATE CYCLASE DGCP"/>
    <property type="match status" value="1"/>
</dbReference>
<dbReference type="InterPro" id="IPR000014">
    <property type="entry name" value="PAS"/>
</dbReference>
<dbReference type="Gene3D" id="3.30.70.270">
    <property type="match status" value="1"/>
</dbReference>
<dbReference type="Pfam" id="PF08447">
    <property type="entry name" value="PAS_3"/>
    <property type="match status" value="1"/>
</dbReference>
<dbReference type="PROSITE" id="PS50887">
    <property type="entry name" value="GGDEF"/>
    <property type="match status" value="1"/>
</dbReference>
<dbReference type="CDD" id="cd01949">
    <property type="entry name" value="GGDEF"/>
    <property type="match status" value="1"/>
</dbReference>
<dbReference type="NCBIfam" id="TIGR00254">
    <property type="entry name" value="GGDEF"/>
    <property type="match status" value="1"/>
</dbReference>
<dbReference type="Gene3D" id="3.30.450.20">
    <property type="entry name" value="PAS domain"/>
    <property type="match status" value="1"/>
</dbReference>
<dbReference type="InterPro" id="IPR043128">
    <property type="entry name" value="Rev_trsase/Diguanyl_cyclase"/>
</dbReference>
<dbReference type="InterPro" id="IPR000700">
    <property type="entry name" value="PAS-assoc_C"/>
</dbReference>
<comment type="caution">
    <text evidence="3">The sequence shown here is derived from an EMBL/GenBank/DDBJ whole genome shotgun (WGS) entry which is preliminary data.</text>
</comment>
<dbReference type="InterPro" id="IPR029787">
    <property type="entry name" value="Nucleotide_cyclase"/>
</dbReference>
<name>A0ABU4WD54_9FUSO</name>
<dbReference type="InterPro" id="IPR035965">
    <property type="entry name" value="PAS-like_dom_sf"/>
</dbReference>